<protein>
    <submittedName>
        <fullName evidence="2">Epimerase</fullName>
    </submittedName>
</protein>
<dbReference type="EMBL" id="BMWP01000041">
    <property type="protein sequence ID" value="GGW49792.1"/>
    <property type="molecule type" value="Genomic_DNA"/>
</dbReference>
<dbReference type="RefSeq" id="WP_026814731.1">
    <property type="nucleotide sequence ID" value="NZ_BMWP01000041.1"/>
</dbReference>
<dbReference type="Pfam" id="PF01370">
    <property type="entry name" value="Epimerase"/>
    <property type="match status" value="1"/>
</dbReference>
<keyword evidence="3" id="KW-1185">Reference proteome</keyword>
<evidence type="ECO:0000259" key="1">
    <source>
        <dbReference type="Pfam" id="PF01370"/>
    </source>
</evidence>
<dbReference type="Proteomes" id="UP000634668">
    <property type="component" value="Unassembled WGS sequence"/>
</dbReference>
<dbReference type="InterPro" id="IPR036291">
    <property type="entry name" value="NAD(P)-bd_dom_sf"/>
</dbReference>
<dbReference type="CDD" id="cd05266">
    <property type="entry name" value="SDR_a4"/>
    <property type="match status" value="1"/>
</dbReference>
<comment type="caution">
    <text evidence="2">The sequence shown here is derived from an EMBL/GenBank/DDBJ whole genome shotgun (WGS) entry which is preliminary data.</text>
</comment>
<dbReference type="SUPFAM" id="SSF51735">
    <property type="entry name" value="NAD(P)-binding Rossmann-fold domains"/>
    <property type="match status" value="1"/>
</dbReference>
<dbReference type="PANTHER" id="PTHR48079">
    <property type="entry name" value="PROTEIN YEEZ"/>
    <property type="match status" value="1"/>
</dbReference>
<dbReference type="PANTHER" id="PTHR48079:SF6">
    <property type="entry name" value="NAD(P)-BINDING DOMAIN-CONTAINING PROTEIN-RELATED"/>
    <property type="match status" value="1"/>
</dbReference>
<organism evidence="2 3">
    <name type="scientific">Arenibacter certesii</name>
    <dbReference type="NCBI Taxonomy" id="228955"/>
    <lineage>
        <taxon>Bacteria</taxon>
        <taxon>Pseudomonadati</taxon>
        <taxon>Bacteroidota</taxon>
        <taxon>Flavobacteriia</taxon>
        <taxon>Flavobacteriales</taxon>
        <taxon>Flavobacteriaceae</taxon>
        <taxon>Arenibacter</taxon>
    </lineage>
</organism>
<sequence length="269" mass="30136">MNNTIGILGCGWLGLPLATTLVENKYTVKGSTTTLEKMVLLKKAGITPFLINLSENGITGDINGFLEHLDVLLINIPPRVRSEPKENYFKKITHLYQVVKNSKVRTVLFISSTSVYGENQGQVTEDTLPKPTSEAGKQLLATEDIFRKDKNLNTTIIRFGGLIGPNRNPANFLAGKKDLTNGDDPVNLIHLEDCIGLIRTVIENNYTNLLINGVYPLHPTKEDYYTSEARKMNIVPPTYQPRKNVKGYKIIENSPYIVKIYQYHTSIIS</sequence>
<evidence type="ECO:0000313" key="3">
    <source>
        <dbReference type="Proteomes" id="UP000634668"/>
    </source>
</evidence>
<accession>A0A918J695</accession>
<dbReference type="InterPro" id="IPR001509">
    <property type="entry name" value="Epimerase_deHydtase"/>
</dbReference>
<dbReference type="Gene3D" id="3.40.50.720">
    <property type="entry name" value="NAD(P)-binding Rossmann-like Domain"/>
    <property type="match status" value="1"/>
</dbReference>
<reference evidence="2" key="2">
    <citation type="submission" date="2020-09" db="EMBL/GenBank/DDBJ databases">
        <authorList>
            <person name="Sun Q."/>
            <person name="Kim S."/>
        </authorList>
    </citation>
    <scope>NUCLEOTIDE SEQUENCE</scope>
    <source>
        <strain evidence="2">KCTC 12113</strain>
    </source>
</reference>
<gene>
    <name evidence="2" type="primary">yeeZ</name>
    <name evidence="2" type="ORF">GCM10007383_37120</name>
</gene>
<proteinExistence type="predicted"/>
<dbReference type="GO" id="GO:0004029">
    <property type="term" value="F:aldehyde dehydrogenase (NAD+) activity"/>
    <property type="evidence" value="ECO:0007669"/>
    <property type="project" value="TreeGrafter"/>
</dbReference>
<name>A0A918J695_9FLAO</name>
<dbReference type="GO" id="GO:0005737">
    <property type="term" value="C:cytoplasm"/>
    <property type="evidence" value="ECO:0007669"/>
    <property type="project" value="TreeGrafter"/>
</dbReference>
<dbReference type="InterPro" id="IPR051783">
    <property type="entry name" value="NAD(P)-dependent_oxidoreduct"/>
</dbReference>
<feature type="domain" description="NAD-dependent epimerase/dehydratase" evidence="1">
    <location>
        <begin position="93"/>
        <end position="172"/>
    </location>
</feature>
<dbReference type="AlphaFoldDB" id="A0A918J695"/>
<evidence type="ECO:0000313" key="2">
    <source>
        <dbReference type="EMBL" id="GGW49792.1"/>
    </source>
</evidence>
<reference evidence="2" key="1">
    <citation type="journal article" date="2014" name="Int. J. Syst. Evol. Microbiol.">
        <title>Complete genome sequence of Corynebacterium casei LMG S-19264T (=DSM 44701T), isolated from a smear-ripened cheese.</title>
        <authorList>
            <consortium name="US DOE Joint Genome Institute (JGI-PGF)"/>
            <person name="Walter F."/>
            <person name="Albersmeier A."/>
            <person name="Kalinowski J."/>
            <person name="Ruckert C."/>
        </authorList>
    </citation>
    <scope>NUCLEOTIDE SEQUENCE</scope>
    <source>
        <strain evidence="2">KCTC 12113</strain>
    </source>
</reference>